<comment type="caution">
    <text evidence="3">The sequence shown here is derived from an EMBL/GenBank/DDBJ whole genome shotgun (WGS) entry which is preliminary data.</text>
</comment>
<feature type="domain" description="J" evidence="2">
    <location>
        <begin position="64"/>
        <end position="126"/>
    </location>
</feature>
<keyword evidence="4" id="KW-1185">Reference proteome</keyword>
<organism evidence="3 4">
    <name type="scientific">Digitaria exilis</name>
    <dbReference type="NCBI Taxonomy" id="1010633"/>
    <lineage>
        <taxon>Eukaryota</taxon>
        <taxon>Viridiplantae</taxon>
        <taxon>Streptophyta</taxon>
        <taxon>Embryophyta</taxon>
        <taxon>Tracheophyta</taxon>
        <taxon>Spermatophyta</taxon>
        <taxon>Magnoliopsida</taxon>
        <taxon>Liliopsida</taxon>
        <taxon>Poales</taxon>
        <taxon>Poaceae</taxon>
        <taxon>PACMAD clade</taxon>
        <taxon>Panicoideae</taxon>
        <taxon>Panicodae</taxon>
        <taxon>Paniceae</taxon>
        <taxon>Anthephorinae</taxon>
        <taxon>Digitaria</taxon>
    </lineage>
</organism>
<evidence type="ECO:0000259" key="2">
    <source>
        <dbReference type="PROSITE" id="PS50076"/>
    </source>
</evidence>
<dbReference type="Gene3D" id="1.10.287.110">
    <property type="entry name" value="DnaJ domain"/>
    <property type="match status" value="1"/>
</dbReference>
<gene>
    <name evidence="3" type="ORF">HU200_055336</name>
</gene>
<reference evidence="3" key="1">
    <citation type="submission" date="2020-07" db="EMBL/GenBank/DDBJ databases">
        <title>Genome sequence and genetic diversity analysis of an under-domesticated orphan crop, white fonio (Digitaria exilis).</title>
        <authorList>
            <person name="Bennetzen J.L."/>
            <person name="Chen S."/>
            <person name="Ma X."/>
            <person name="Wang X."/>
            <person name="Yssel A.E.J."/>
            <person name="Chaluvadi S.R."/>
            <person name="Johnson M."/>
            <person name="Gangashetty P."/>
            <person name="Hamidou F."/>
            <person name="Sanogo M.D."/>
            <person name="Zwaenepoel A."/>
            <person name="Wallace J."/>
            <person name="Van De Peer Y."/>
            <person name="Van Deynze A."/>
        </authorList>
    </citation>
    <scope>NUCLEOTIDE SEQUENCE</scope>
    <source>
        <tissue evidence="3">Leaves</tissue>
    </source>
</reference>
<dbReference type="PANTHER" id="PTHR44137">
    <property type="entry name" value="BNAC03G44070D PROTEIN"/>
    <property type="match status" value="1"/>
</dbReference>
<dbReference type="Proteomes" id="UP000636709">
    <property type="component" value="Unassembled WGS sequence"/>
</dbReference>
<evidence type="ECO:0000313" key="3">
    <source>
        <dbReference type="EMBL" id="KAF8663614.1"/>
    </source>
</evidence>
<dbReference type="OrthoDB" id="10250354at2759"/>
<evidence type="ECO:0000313" key="4">
    <source>
        <dbReference type="Proteomes" id="UP000636709"/>
    </source>
</evidence>
<feature type="region of interest" description="Disordered" evidence="1">
    <location>
        <begin position="144"/>
        <end position="234"/>
    </location>
</feature>
<dbReference type="GO" id="GO:0005783">
    <property type="term" value="C:endoplasmic reticulum"/>
    <property type="evidence" value="ECO:0007669"/>
    <property type="project" value="UniProtKB-ARBA"/>
</dbReference>
<dbReference type="SUPFAM" id="SSF46565">
    <property type="entry name" value="Chaperone J-domain"/>
    <property type="match status" value="1"/>
</dbReference>
<dbReference type="CDD" id="cd06257">
    <property type="entry name" value="DnaJ"/>
    <property type="match status" value="1"/>
</dbReference>
<dbReference type="EMBL" id="JACEFO010002366">
    <property type="protein sequence ID" value="KAF8663614.1"/>
    <property type="molecule type" value="Genomic_DNA"/>
</dbReference>
<dbReference type="Gramene" id="Dexi2A01G0013390.1">
    <property type="protein sequence ID" value="Dexi2A01G0013390.1:cds"/>
    <property type="gene ID" value="Dexi2A01G0013390"/>
</dbReference>
<name>A0A835AE91_9POAL</name>
<dbReference type="InterPro" id="IPR036869">
    <property type="entry name" value="J_dom_sf"/>
</dbReference>
<proteinExistence type="predicted"/>
<accession>A0A835AE91</accession>
<sequence length="278" mass="29860">MAEPSLQAEAQRALAFGEQRFLAGDIAGAKQWAGYANYLAPGLPATGQALVAYDVHSAAADADDWHAVLCLPPPHHQQLDITHDVIKRQHRRLCLLVHPDKNPSAAADGAFKLVQAAYNALSSTTYLPPDRSWSWEEEPIRFWQDAPDDVTPPPEAPKQPPIARPTPCSSASPPPADPDADGVTPAPGHEQTPSPTAGSGHGHTALLEEAPPGSRSPPCRAAPTPAGTPERPPHGQSCPLLPYCLFCRSYEGGQRGDDFFLFPCMGFSFSNRDQWTTN</sequence>
<evidence type="ECO:0000256" key="1">
    <source>
        <dbReference type="SAM" id="MobiDB-lite"/>
    </source>
</evidence>
<dbReference type="Pfam" id="PF00226">
    <property type="entry name" value="DnaJ"/>
    <property type="match status" value="1"/>
</dbReference>
<dbReference type="AlphaFoldDB" id="A0A835AE91"/>
<protein>
    <recommendedName>
        <fullName evidence="2">J domain-containing protein</fullName>
    </recommendedName>
</protein>
<dbReference type="PANTHER" id="PTHR44137:SF53">
    <property type="entry name" value="DNAJ DOMAIN CONTAINING PROTEIN, EXPRESSED"/>
    <property type="match status" value="1"/>
</dbReference>
<feature type="compositionally biased region" description="Pro residues" evidence="1">
    <location>
        <begin position="150"/>
        <end position="164"/>
    </location>
</feature>
<dbReference type="PROSITE" id="PS50076">
    <property type="entry name" value="DNAJ_2"/>
    <property type="match status" value="1"/>
</dbReference>
<dbReference type="SMART" id="SM00271">
    <property type="entry name" value="DnaJ"/>
    <property type="match status" value="1"/>
</dbReference>
<dbReference type="InterPro" id="IPR001623">
    <property type="entry name" value="DnaJ_domain"/>
</dbReference>